<accession>A0A0L8AMF4</accession>
<reference evidence="2" key="1">
    <citation type="submission" date="2014-11" db="EMBL/GenBank/DDBJ databases">
        <title>Genome sequencing of Roseivirga sp. D-25.</title>
        <authorList>
            <person name="Selvaratnam C."/>
            <person name="Thevarajoo S."/>
            <person name="Goh K.M."/>
            <person name="Eee R."/>
            <person name="Chan K.-G."/>
            <person name="Chong C.S."/>
        </authorList>
    </citation>
    <scope>NUCLEOTIDE SEQUENCE [LARGE SCALE GENOMIC DNA]</scope>
    <source>
        <strain evidence="2">D-25</strain>
    </source>
</reference>
<evidence type="ECO:0000313" key="2">
    <source>
        <dbReference type="Proteomes" id="UP000036908"/>
    </source>
</evidence>
<evidence type="ECO:0000313" key="1">
    <source>
        <dbReference type="EMBL" id="KOF03397.1"/>
    </source>
</evidence>
<dbReference type="EMBL" id="JSVA01000007">
    <property type="protein sequence ID" value="KOF03397.1"/>
    <property type="molecule type" value="Genomic_DNA"/>
</dbReference>
<proteinExistence type="predicted"/>
<comment type="caution">
    <text evidence="1">The sequence shown here is derived from an EMBL/GenBank/DDBJ whole genome shotgun (WGS) entry which is preliminary data.</text>
</comment>
<name>A0A0L8AMF4_9BACT</name>
<dbReference type="AlphaFoldDB" id="A0A0L8AMF4"/>
<dbReference type="PATRIC" id="fig|1566026.4.peg.2974"/>
<gene>
    <name evidence="1" type="ORF">OB69_05740</name>
</gene>
<dbReference type="Proteomes" id="UP000036908">
    <property type="component" value="Unassembled WGS sequence"/>
</dbReference>
<organism evidence="1 2">
    <name type="scientific">Roseivirga seohaensis subsp. aquiponti</name>
    <dbReference type="NCBI Taxonomy" id="1566026"/>
    <lineage>
        <taxon>Bacteria</taxon>
        <taxon>Pseudomonadati</taxon>
        <taxon>Bacteroidota</taxon>
        <taxon>Cytophagia</taxon>
        <taxon>Cytophagales</taxon>
        <taxon>Roseivirgaceae</taxon>
        <taxon>Roseivirga</taxon>
    </lineage>
</organism>
<sequence length="82" mass="9662">MSHLKNQSFERVTGFFAIKLLSFSSKIFLIKSDELLDWFYRGYFLMPHLLNTGIEFFISSIFKNIFSTVMLLFENVASHDQN</sequence>
<protein>
    <submittedName>
        <fullName evidence="1">Uncharacterized protein</fullName>
    </submittedName>
</protein>
<keyword evidence="2" id="KW-1185">Reference proteome</keyword>